<gene>
    <name evidence="4" type="ORF">HMPREF9225_1209</name>
</gene>
<dbReference type="InterPro" id="IPR036869">
    <property type="entry name" value="J_dom_sf"/>
</dbReference>
<comment type="caution">
    <text evidence="4">The sequence shown here is derived from an EMBL/GenBank/DDBJ whole genome shotgun (WGS) entry which is preliminary data.</text>
</comment>
<proteinExistence type="predicted"/>
<evidence type="ECO:0000313" key="4">
    <source>
        <dbReference type="EMBL" id="EFM25075.1"/>
    </source>
</evidence>
<dbReference type="HOGENOM" id="CLU_089311_0_0_9"/>
<dbReference type="PROSITE" id="PS50076">
    <property type="entry name" value="DNAJ_2"/>
    <property type="match status" value="1"/>
</dbReference>
<sequence>MDSIIEFPEAKKLREDVERLKAELLDLVTERDDLKFNICKNIKTDYMFEIGFIEYRVYEKYCEYARLKRMKELIQARKNRAEKVDLDEIERQLDREFEDYIHKLNEKIRDINEAIERSKLKTLSEEDTKDIKKMYKELVKKLHPDLNPDLTEEQLKMFYNVVDAYEAGDITAMRILYNLVDMNGSLEDNESTMEKLAKQKVNLEKLVEKMKSEVEKIKTTPPYIFKYFLEDEEKKNERIQKLEELSAGYDEAIIILKVQIKEMLVK</sequence>
<dbReference type="eggNOG" id="COG0484">
    <property type="taxonomic scope" value="Bacteria"/>
</dbReference>
<name>E0NM20_9FIRM</name>
<dbReference type="CDD" id="cd06257">
    <property type="entry name" value="DnaJ"/>
    <property type="match status" value="1"/>
</dbReference>
<evidence type="ECO:0000313" key="5">
    <source>
        <dbReference type="Proteomes" id="UP000003280"/>
    </source>
</evidence>
<evidence type="ECO:0000256" key="1">
    <source>
        <dbReference type="ARBA" id="ARBA00022705"/>
    </source>
</evidence>
<accession>E0NM20</accession>
<keyword evidence="2" id="KW-0175">Coiled coil</keyword>
<dbReference type="InterPro" id="IPR001623">
    <property type="entry name" value="DnaJ_domain"/>
</dbReference>
<protein>
    <submittedName>
        <fullName evidence="4">DnaJ domain protein</fullName>
    </submittedName>
</protein>
<feature type="coiled-coil region" evidence="2">
    <location>
        <begin position="10"/>
        <end position="37"/>
    </location>
</feature>
<dbReference type="Pfam" id="PF00226">
    <property type="entry name" value="DnaJ"/>
    <property type="match status" value="1"/>
</dbReference>
<dbReference type="AlphaFoldDB" id="E0NM20"/>
<evidence type="ECO:0000256" key="2">
    <source>
        <dbReference type="SAM" id="Coils"/>
    </source>
</evidence>
<dbReference type="Gene3D" id="1.10.287.110">
    <property type="entry name" value="DnaJ domain"/>
    <property type="match status" value="1"/>
</dbReference>
<dbReference type="OrthoDB" id="2216447at2"/>
<feature type="coiled-coil region" evidence="2">
    <location>
        <begin position="64"/>
        <end position="121"/>
    </location>
</feature>
<dbReference type="RefSeq" id="WP_008902023.1">
    <property type="nucleotide sequence ID" value="NZ_GL397071.1"/>
</dbReference>
<dbReference type="EMBL" id="AEEH01000044">
    <property type="protein sequence ID" value="EFM25075.1"/>
    <property type="molecule type" value="Genomic_DNA"/>
</dbReference>
<feature type="domain" description="J" evidence="3">
    <location>
        <begin position="110"/>
        <end position="181"/>
    </location>
</feature>
<dbReference type="Proteomes" id="UP000003280">
    <property type="component" value="Unassembled WGS sequence"/>
</dbReference>
<dbReference type="GO" id="GO:0006260">
    <property type="term" value="P:DNA replication"/>
    <property type="evidence" value="ECO:0007669"/>
    <property type="project" value="UniProtKB-KW"/>
</dbReference>
<reference evidence="4 5" key="1">
    <citation type="submission" date="2010-07" db="EMBL/GenBank/DDBJ databases">
        <authorList>
            <person name="Muzny D."/>
            <person name="Qin X."/>
            <person name="Deng J."/>
            <person name="Jiang H."/>
            <person name="Liu Y."/>
            <person name="Qu J."/>
            <person name="Song X.-Z."/>
            <person name="Zhang L."/>
            <person name="Thornton R."/>
            <person name="Coyle M."/>
            <person name="Francisco L."/>
            <person name="Jackson L."/>
            <person name="Javaid M."/>
            <person name="Korchina V."/>
            <person name="Kovar C."/>
            <person name="Mata R."/>
            <person name="Mathew T."/>
            <person name="Ngo R."/>
            <person name="Nguyen L."/>
            <person name="Nguyen N."/>
            <person name="Okwuonu G."/>
            <person name="Ongeri F."/>
            <person name="Pham C."/>
            <person name="Simmons D."/>
            <person name="Wilczek-Boney K."/>
            <person name="Hale W."/>
            <person name="Jakkamsetti A."/>
            <person name="Pham P."/>
            <person name="Ruth R."/>
            <person name="San Lucas F."/>
            <person name="Warren J."/>
            <person name="Zhang J."/>
            <person name="Zhao Z."/>
            <person name="Zhou C."/>
            <person name="Zhu D."/>
            <person name="Lee S."/>
            <person name="Bess C."/>
            <person name="Blankenburg K."/>
            <person name="Forbes L."/>
            <person name="Fu Q."/>
            <person name="Gubbala S."/>
            <person name="Hirani K."/>
            <person name="Jayaseelan J.C."/>
            <person name="Lara F."/>
            <person name="Munidasa M."/>
            <person name="Palculict T."/>
            <person name="Patil S."/>
            <person name="Pu L.-L."/>
            <person name="Saada N."/>
            <person name="Tang L."/>
            <person name="Weissenberger G."/>
            <person name="Zhu Y."/>
            <person name="Hemphill L."/>
            <person name="Shang Y."/>
            <person name="Youmans B."/>
            <person name="Ayvaz T."/>
            <person name="Ross M."/>
            <person name="Santibanez J."/>
            <person name="Aqrawi P."/>
            <person name="Gross S."/>
            <person name="Joshi V."/>
            <person name="Fowler G."/>
            <person name="Nazareth L."/>
            <person name="Reid J."/>
            <person name="Worley K."/>
            <person name="Petrosino J."/>
            <person name="Highlander S."/>
            <person name="Gibbs R."/>
        </authorList>
    </citation>
    <scope>NUCLEOTIDE SEQUENCE [LARGE SCALE GENOMIC DNA]</scope>
    <source>
        <strain evidence="4 5">ATCC BAA-1640</strain>
    </source>
</reference>
<dbReference type="SUPFAM" id="SSF46565">
    <property type="entry name" value="Chaperone J-domain"/>
    <property type="match status" value="1"/>
</dbReference>
<organism evidence="4 5">
    <name type="scientific">Peptoniphilus duerdenii ATCC BAA-1640</name>
    <dbReference type="NCBI Taxonomy" id="862517"/>
    <lineage>
        <taxon>Bacteria</taxon>
        <taxon>Bacillati</taxon>
        <taxon>Bacillota</taxon>
        <taxon>Tissierellia</taxon>
        <taxon>Tissierellales</taxon>
        <taxon>Peptoniphilaceae</taxon>
        <taxon>Peptoniphilus</taxon>
    </lineage>
</organism>
<keyword evidence="5" id="KW-1185">Reference proteome</keyword>
<dbReference type="STRING" id="862517.HMPREF9225_1209"/>
<keyword evidence="1" id="KW-0235">DNA replication</keyword>
<evidence type="ECO:0000259" key="3">
    <source>
        <dbReference type="PROSITE" id="PS50076"/>
    </source>
</evidence>
<feature type="coiled-coil region" evidence="2">
    <location>
        <begin position="186"/>
        <end position="220"/>
    </location>
</feature>